<name>A0A0F6W620_9BACT</name>
<dbReference type="Pfam" id="PF11617">
    <property type="entry name" value="Cu-binding_MopE"/>
    <property type="match status" value="1"/>
</dbReference>
<reference evidence="1 2" key="1">
    <citation type="submission" date="2015-03" db="EMBL/GenBank/DDBJ databases">
        <title>Genome assembly of Sandaracinus amylolyticus DSM 53668.</title>
        <authorList>
            <person name="Sharma G."/>
            <person name="Subramanian S."/>
        </authorList>
    </citation>
    <scope>NUCLEOTIDE SEQUENCE [LARGE SCALE GENOMIC DNA]</scope>
    <source>
        <strain evidence="1 2">DSM 53668</strain>
    </source>
</reference>
<sequence>MRLVRSLGIVTLGIALASISTGCTIRARRRVETTPVTARIEVTPPPATAQVQVQASPPPQGVTVIQAQCTPGAPEQCNGLDDNCDGRIDEGCGWESGQIQVTLAWGTGADIDLYVTDPYGETISYQRRQSASGGILDHDARGACVAGGDTIENVYWSSPQPPRGTYQVELHYWGNCGAAGPTPAQVSISVGGRVIGVYNVTLYERQRIPVAVFTL</sequence>
<proteinExistence type="predicted"/>
<protein>
    <submittedName>
        <fullName evidence="1">Cell surface protein</fullName>
    </submittedName>
</protein>
<dbReference type="AlphaFoldDB" id="A0A0F6W620"/>
<gene>
    <name evidence="1" type="ORF">DB32_005345</name>
</gene>
<dbReference type="InterPro" id="IPR021655">
    <property type="entry name" value="Put_metal-bd"/>
</dbReference>
<dbReference type="Proteomes" id="UP000034883">
    <property type="component" value="Chromosome"/>
</dbReference>
<organism evidence="1 2">
    <name type="scientific">Sandaracinus amylolyticus</name>
    <dbReference type="NCBI Taxonomy" id="927083"/>
    <lineage>
        <taxon>Bacteria</taxon>
        <taxon>Pseudomonadati</taxon>
        <taxon>Myxococcota</taxon>
        <taxon>Polyangia</taxon>
        <taxon>Polyangiales</taxon>
        <taxon>Sandaracinaceae</taxon>
        <taxon>Sandaracinus</taxon>
    </lineage>
</organism>
<evidence type="ECO:0000313" key="2">
    <source>
        <dbReference type="Proteomes" id="UP000034883"/>
    </source>
</evidence>
<dbReference type="EMBL" id="CP011125">
    <property type="protein sequence ID" value="AKF08196.1"/>
    <property type="molecule type" value="Genomic_DNA"/>
</dbReference>
<dbReference type="PROSITE" id="PS51257">
    <property type="entry name" value="PROKAR_LIPOPROTEIN"/>
    <property type="match status" value="1"/>
</dbReference>
<dbReference type="STRING" id="927083.DB32_005345"/>
<accession>A0A0F6W620</accession>
<dbReference type="KEGG" id="samy:DB32_005345"/>
<keyword evidence="2" id="KW-1185">Reference proteome</keyword>
<dbReference type="OrthoDB" id="5503652at2"/>
<dbReference type="Gene3D" id="2.60.120.380">
    <property type="match status" value="1"/>
</dbReference>
<evidence type="ECO:0000313" key="1">
    <source>
        <dbReference type="EMBL" id="AKF08196.1"/>
    </source>
</evidence>
<dbReference type="RefSeq" id="WP_053235365.1">
    <property type="nucleotide sequence ID" value="NZ_CP011125.1"/>
</dbReference>